<comment type="pathway">
    <text evidence="1">Cell wall biogenesis; cell wall polysaccharide biosynthesis.</text>
</comment>
<comment type="similarity">
    <text evidence="2">Belongs to the glycosyltransferase 2 family.</text>
</comment>
<dbReference type="SUPFAM" id="SSF53448">
    <property type="entry name" value="Nucleotide-diphospho-sugar transferases"/>
    <property type="match status" value="1"/>
</dbReference>
<dbReference type="Pfam" id="PF00535">
    <property type="entry name" value="Glycos_transf_2"/>
    <property type="match status" value="1"/>
</dbReference>
<name>A0A1I7AZ24_9ACTN</name>
<dbReference type="InterPro" id="IPR001173">
    <property type="entry name" value="Glyco_trans_2-like"/>
</dbReference>
<evidence type="ECO:0000313" key="7">
    <source>
        <dbReference type="Proteomes" id="UP000199546"/>
    </source>
</evidence>
<reference evidence="7" key="1">
    <citation type="submission" date="2016-10" db="EMBL/GenBank/DDBJ databases">
        <authorList>
            <person name="Varghese N."/>
            <person name="Submissions S."/>
        </authorList>
    </citation>
    <scope>NUCLEOTIDE SEQUENCE [LARGE SCALE GENOMIC DNA]</scope>
    <source>
        <strain evidence="7">DSM 46136</strain>
    </source>
</reference>
<dbReference type="CDD" id="cd00761">
    <property type="entry name" value="Glyco_tranf_GTA_type"/>
    <property type="match status" value="1"/>
</dbReference>
<dbReference type="EMBL" id="FPBA01000011">
    <property type="protein sequence ID" value="SFT80152.1"/>
    <property type="molecule type" value="Genomic_DNA"/>
</dbReference>
<keyword evidence="7" id="KW-1185">Reference proteome</keyword>
<evidence type="ECO:0000256" key="3">
    <source>
        <dbReference type="ARBA" id="ARBA00022676"/>
    </source>
</evidence>
<proteinExistence type="inferred from homology"/>
<evidence type="ECO:0000256" key="2">
    <source>
        <dbReference type="ARBA" id="ARBA00006739"/>
    </source>
</evidence>
<dbReference type="InterPro" id="IPR029044">
    <property type="entry name" value="Nucleotide-diphossugar_trans"/>
</dbReference>
<keyword evidence="3" id="KW-0328">Glycosyltransferase</keyword>
<dbReference type="PANTHER" id="PTHR43179:SF12">
    <property type="entry name" value="GALACTOFURANOSYLTRANSFERASE GLFT2"/>
    <property type="match status" value="1"/>
</dbReference>
<dbReference type="STRING" id="1296565.SAMN05660657_03163"/>
<organism evidence="6 7">
    <name type="scientific">Geodermatophilus amargosae</name>
    <dbReference type="NCBI Taxonomy" id="1296565"/>
    <lineage>
        <taxon>Bacteria</taxon>
        <taxon>Bacillati</taxon>
        <taxon>Actinomycetota</taxon>
        <taxon>Actinomycetes</taxon>
        <taxon>Geodermatophilales</taxon>
        <taxon>Geodermatophilaceae</taxon>
        <taxon>Geodermatophilus</taxon>
    </lineage>
</organism>
<protein>
    <submittedName>
        <fullName evidence="6">Glycosyl transferase family 2</fullName>
    </submittedName>
</protein>
<gene>
    <name evidence="6" type="ORF">SAMN05660657_03163</name>
</gene>
<dbReference type="AlphaFoldDB" id="A0A1I7AZ24"/>
<dbReference type="Gene3D" id="3.90.550.10">
    <property type="entry name" value="Spore Coat Polysaccharide Biosynthesis Protein SpsA, Chain A"/>
    <property type="match status" value="1"/>
</dbReference>
<accession>A0A1I7AZ24</accession>
<feature type="domain" description="Glycosyltransferase 2-like" evidence="5">
    <location>
        <begin position="14"/>
        <end position="186"/>
    </location>
</feature>
<evidence type="ECO:0000313" key="6">
    <source>
        <dbReference type="EMBL" id="SFT80152.1"/>
    </source>
</evidence>
<dbReference type="OrthoDB" id="153025at2"/>
<evidence type="ECO:0000259" key="5">
    <source>
        <dbReference type="Pfam" id="PF00535"/>
    </source>
</evidence>
<evidence type="ECO:0000256" key="4">
    <source>
        <dbReference type="ARBA" id="ARBA00022679"/>
    </source>
</evidence>
<dbReference type="PANTHER" id="PTHR43179">
    <property type="entry name" value="RHAMNOSYLTRANSFERASE WBBL"/>
    <property type="match status" value="1"/>
</dbReference>
<dbReference type="GO" id="GO:0016757">
    <property type="term" value="F:glycosyltransferase activity"/>
    <property type="evidence" value="ECO:0007669"/>
    <property type="project" value="UniProtKB-KW"/>
</dbReference>
<dbReference type="RefSeq" id="WP_093580610.1">
    <property type="nucleotide sequence ID" value="NZ_FPBA01000011.1"/>
</dbReference>
<dbReference type="Proteomes" id="UP000199546">
    <property type="component" value="Unassembled WGS sequence"/>
</dbReference>
<keyword evidence="4 6" id="KW-0808">Transferase</keyword>
<sequence>MPTQHNATSPSADVVICAYTEDRWDMLCQAVASVQAQSVAPRTVLVCVDHNDALHSRCLERWGEDPQDGRPPVRVLRNRFAGRLGSARNTAVEQVTADVVAFLDDDAEAAPTWLETLLRVYQEDPAAVAVGGAPLPNHTIDRPGWFPHEFDWVFGCHYRGLPEELAPVRHLIGASMSVRTDALWAVGGFHSDKHDDMDLSHRVAAAHGAGSVLYQPKAQVFHVVHPERLTWGYFWRRCYWINRGKVRAFADMGDAGNITAELQFARQMATSVVRELLRAIRGDVDALRRAGAIVAGLGVAGLGHLRGRLELRTGRLPVSLTTGLDPR</sequence>
<evidence type="ECO:0000256" key="1">
    <source>
        <dbReference type="ARBA" id="ARBA00004776"/>
    </source>
</evidence>